<proteinExistence type="predicted"/>
<organism evidence="1 2">
    <name type="scientific">Gossypium stocksii</name>
    <dbReference type="NCBI Taxonomy" id="47602"/>
    <lineage>
        <taxon>Eukaryota</taxon>
        <taxon>Viridiplantae</taxon>
        <taxon>Streptophyta</taxon>
        <taxon>Embryophyta</taxon>
        <taxon>Tracheophyta</taxon>
        <taxon>Spermatophyta</taxon>
        <taxon>Magnoliopsida</taxon>
        <taxon>eudicotyledons</taxon>
        <taxon>Gunneridae</taxon>
        <taxon>Pentapetalae</taxon>
        <taxon>rosids</taxon>
        <taxon>malvids</taxon>
        <taxon>Malvales</taxon>
        <taxon>Malvaceae</taxon>
        <taxon>Malvoideae</taxon>
        <taxon>Gossypium</taxon>
    </lineage>
</organism>
<sequence length="111" mass="11804">MFVIDSVNGTLGYVTLKSKLSALKRWLVCGSNFAAGYALWVSPTICLPCVAPCTLTSIASVIDSPSDCRYGEVNVVYVSSQMSSSVSFSLLALSSSCIGSDWPSFSRLSPF</sequence>
<reference evidence="1 2" key="1">
    <citation type="journal article" date="2021" name="Plant Biotechnol. J.">
        <title>Multi-omics assisted identification of the key and species-specific regulatory components of drought-tolerant mechanisms in Gossypium stocksii.</title>
        <authorList>
            <person name="Yu D."/>
            <person name="Ke L."/>
            <person name="Zhang D."/>
            <person name="Wu Y."/>
            <person name="Sun Y."/>
            <person name="Mei J."/>
            <person name="Sun J."/>
            <person name="Sun Y."/>
        </authorList>
    </citation>
    <scope>NUCLEOTIDE SEQUENCE [LARGE SCALE GENOMIC DNA]</scope>
    <source>
        <strain evidence="2">cv. E1</strain>
        <tissue evidence="1">Leaf</tissue>
    </source>
</reference>
<name>A0A9D4A674_9ROSI</name>
<keyword evidence="2" id="KW-1185">Reference proteome</keyword>
<accession>A0A9D4A674</accession>
<evidence type="ECO:0000313" key="2">
    <source>
        <dbReference type="Proteomes" id="UP000828251"/>
    </source>
</evidence>
<comment type="caution">
    <text evidence="1">The sequence shown here is derived from an EMBL/GenBank/DDBJ whole genome shotgun (WGS) entry which is preliminary data.</text>
</comment>
<dbReference type="AlphaFoldDB" id="A0A9D4A674"/>
<gene>
    <name evidence="1" type="ORF">J1N35_017940</name>
</gene>
<protein>
    <submittedName>
        <fullName evidence="1">Uncharacterized protein</fullName>
    </submittedName>
</protein>
<dbReference type="EMBL" id="JAIQCV010000006">
    <property type="protein sequence ID" value="KAH1090683.1"/>
    <property type="molecule type" value="Genomic_DNA"/>
</dbReference>
<evidence type="ECO:0000313" key="1">
    <source>
        <dbReference type="EMBL" id="KAH1090683.1"/>
    </source>
</evidence>
<dbReference type="Proteomes" id="UP000828251">
    <property type="component" value="Unassembled WGS sequence"/>
</dbReference>